<evidence type="ECO:0000313" key="2">
    <source>
        <dbReference type="Proteomes" id="UP000219994"/>
    </source>
</evidence>
<sequence length="106" mass="11344">MTTRHPKSAKWRPLRSLIAWPVQSRIVWLNPEKLVEAEKICSTSAAPGVCTQQLPTVPRAVAGPIRATANLGVGDGGSFIRTEEGPLVASYGTLIPVICNTPKEPS</sequence>
<accession>A0A2A6FS43</accession>
<gene>
    <name evidence="1" type="ORF">B5766_05390</name>
</gene>
<protein>
    <submittedName>
        <fullName evidence="1">Uncharacterized protein</fullName>
    </submittedName>
</protein>
<proteinExistence type="predicted"/>
<dbReference type="Proteomes" id="UP000219994">
    <property type="component" value="Unassembled WGS sequence"/>
</dbReference>
<name>A0A2A6FS43_9MICO</name>
<dbReference type="EMBL" id="NAEP01000032">
    <property type="protein sequence ID" value="PDQ35500.1"/>
    <property type="molecule type" value="Genomic_DNA"/>
</dbReference>
<dbReference type="AlphaFoldDB" id="A0A2A6FS43"/>
<reference evidence="2" key="1">
    <citation type="submission" date="2017-03" db="EMBL/GenBank/DDBJ databases">
        <authorList>
            <person name="Lund M.B."/>
        </authorList>
    </citation>
    <scope>NUCLEOTIDE SEQUENCE [LARGE SCALE GENOMIC DNA]</scope>
</reference>
<comment type="caution">
    <text evidence="1">The sequence shown here is derived from an EMBL/GenBank/DDBJ whole genome shotgun (WGS) entry which is preliminary data.</text>
</comment>
<organism evidence="1 2">
    <name type="scientific">Candidatus Lumbricidiphila eiseniae</name>
    <dbReference type="NCBI Taxonomy" id="1969409"/>
    <lineage>
        <taxon>Bacteria</taxon>
        <taxon>Bacillati</taxon>
        <taxon>Actinomycetota</taxon>
        <taxon>Actinomycetes</taxon>
        <taxon>Micrococcales</taxon>
        <taxon>Microbacteriaceae</taxon>
        <taxon>Candidatus Lumbricidiphila</taxon>
    </lineage>
</organism>
<evidence type="ECO:0000313" key="1">
    <source>
        <dbReference type="EMBL" id="PDQ35500.1"/>
    </source>
</evidence>